<dbReference type="EMBL" id="MN918673">
    <property type="protein sequence ID" value="QJI53538.1"/>
    <property type="molecule type" value="Genomic_RNA"/>
</dbReference>
<proteinExistence type="predicted"/>
<evidence type="ECO:0000313" key="2">
    <source>
        <dbReference type="EMBL" id="QJI53538.1"/>
    </source>
</evidence>
<name>A0A6M3YPQ6_9VIRU</name>
<accession>A0A6M3YPQ6</accession>
<dbReference type="EMBL" id="MN918667">
    <property type="protein sequence ID" value="QJI53527.1"/>
    <property type="molecule type" value="Genomic_RNA"/>
</dbReference>
<evidence type="ECO:0000313" key="1">
    <source>
        <dbReference type="EMBL" id="QJI53527.1"/>
    </source>
</evidence>
<organism evidence="2">
    <name type="scientific">Picornavirales sp</name>
    <dbReference type="NCBI Taxonomy" id="1955153"/>
    <lineage>
        <taxon>Viruses</taxon>
        <taxon>Riboviria</taxon>
        <taxon>Orthornavirae</taxon>
        <taxon>Pisuviricota</taxon>
        <taxon>Pisoniviricetes</taxon>
        <taxon>Picornavirales</taxon>
    </lineage>
</organism>
<sequence>MSCRPQLLQLATTPSSFVVRSNKVSHLLKQFDFIPITLRQDLFLIFSRFVSNKLTRSDLKKSALKLTELYASISPSFVTIRVMRLLSAYSRLLTLCYEYQLRTSSIIASNQCNVVTALLAGFPYLLPVPSFKILLMRFTTLLMREVADPLDFEDQDKPVLEIEQASVPSIRVPKQPQNKNTITIVLPIDPPFPLFDQTQPFQILPGENRTWDDALHQNLKSGPQRIKRTSTMKRTSGPSMNIKRQRFCLSCDLCVCDLSYDPKNLEKTKKIFTKTKISHHLTDKFFRRNTIYIFDPKNPIP</sequence>
<reference evidence="2" key="1">
    <citation type="submission" date="2020-01" db="EMBL/GenBank/DDBJ databases">
        <title>Viral genomes from wild and zoo birds in China.</title>
        <authorList>
            <person name="Zhao M."/>
            <person name="Shan L.T."/>
            <person name="Yang X.S."/>
            <person name="Zhang W."/>
        </authorList>
    </citation>
    <scope>NUCLEOTIDE SEQUENCE</scope>
    <source>
        <strain evidence="1">Muf159shi1</strain>
        <strain evidence="2">Plw156shi1</strain>
    </source>
</reference>
<protein>
    <submittedName>
        <fullName evidence="2">Uncharacterized protein</fullName>
    </submittedName>
</protein>